<dbReference type="SMART" id="SM00255">
    <property type="entry name" value="TIR"/>
    <property type="match status" value="1"/>
</dbReference>
<dbReference type="PANTHER" id="PTHR32009">
    <property type="entry name" value="TMV RESISTANCE PROTEIN N-LIKE"/>
    <property type="match status" value="1"/>
</dbReference>
<reference evidence="6 7" key="1">
    <citation type="submission" date="2024-11" db="EMBL/GenBank/DDBJ databases">
        <title>Chromosome-level genome assembly of Eucalyptus globulus Labill. provides insights into its genome evolution.</title>
        <authorList>
            <person name="Li X."/>
        </authorList>
    </citation>
    <scope>NUCLEOTIDE SEQUENCE [LARGE SCALE GENOMIC DNA]</scope>
    <source>
        <strain evidence="6">CL2024</strain>
        <tissue evidence="6">Fresh tender leaves</tissue>
    </source>
</reference>
<dbReference type="EC" id="3.2.2.6" evidence="1"/>
<keyword evidence="3" id="KW-0520">NAD</keyword>
<dbReference type="InterPro" id="IPR000157">
    <property type="entry name" value="TIR_dom"/>
</dbReference>
<dbReference type="Proteomes" id="UP001634007">
    <property type="component" value="Unassembled WGS sequence"/>
</dbReference>
<evidence type="ECO:0000259" key="5">
    <source>
        <dbReference type="PROSITE" id="PS50104"/>
    </source>
</evidence>
<feature type="domain" description="TIR" evidence="5">
    <location>
        <begin position="12"/>
        <end position="149"/>
    </location>
</feature>
<proteinExistence type="predicted"/>
<sequence length="165" mass="18983">MASSDERTSLGSNYQVFLSFRGPDTRVGFTDVLFHSLNDTGICVFRDDEEVRVGERIDGSLQRAIDNSRIYIPVFSRTYASSQWCLRELVQILANTSKSEGKKEILPIFYDVQPDDVKLKTPLYHDAILNLEREKKLSTEQVDVWRKALMEVDAIKGWEVKKYKG</sequence>
<comment type="caution">
    <text evidence="6">The sequence shown here is derived from an EMBL/GenBank/DDBJ whole genome shotgun (WGS) entry which is preliminary data.</text>
</comment>
<gene>
    <name evidence="6" type="ORF">ACJRO7_016943</name>
</gene>
<dbReference type="SUPFAM" id="SSF52200">
    <property type="entry name" value="Toll/Interleukin receptor TIR domain"/>
    <property type="match status" value="1"/>
</dbReference>
<keyword evidence="2" id="KW-0378">Hydrolase</keyword>
<accession>A0ABD3KPT1</accession>
<dbReference type="AlphaFoldDB" id="A0ABD3KPT1"/>
<organism evidence="6 7">
    <name type="scientific">Eucalyptus globulus</name>
    <name type="common">Tasmanian blue gum</name>
    <dbReference type="NCBI Taxonomy" id="34317"/>
    <lineage>
        <taxon>Eukaryota</taxon>
        <taxon>Viridiplantae</taxon>
        <taxon>Streptophyta</taxon>
        <taxon>Embryophyta</taxon>
        <taxon>Tracheophyta</taxon>
        <taxon>Spermatophyta</taxon>
        <taxon>Magnoliopsida</taxon>
        <taxon>eudicotyledons</taxon>
        <taxon>Gunneridae</taxon>
        <taxon>Pentapetalae</taxon>
        <taxon>rosids</taxon>
        <taxon>malvids</taxon>
        <taxon>Myrtales</taxon>
        <taxon>Myrtaceae</taxon>
        <taxon>Myrtoideae</taxon>
        <taxon>Eucalypteae</taxon>
        <taxon>Eucalyptus</taxon>
    </lineage>
</organism>
<dbReference type="EMBL" id="JBJKBG010000004">
    <property type="protein sequence ID" value="KAL3741387.1"/>
    <property type="molecule type" value="Genomic_DNA"/>
</dbReference>
<comment type="catalytic activity">
    <reaction evidence="4">
        <text>NAD(+) + H2O = ADP-D-ribose + nicotinamide + H(+)</text>
        <dbReference type="Rhea" id="RHEA:16301"/>
        <dbReference type="ChEBI" id="CHEBI:15377"/>
        <dbReference type="ChEBI" id="CHEBI:15378"/>
        <dbReference type="ChEBI" id="CHEBI:17154"/>
        <dbReference type="ChEBI" id="CHEBI:57540"/>
        <dbReference type="ChEBI" id="CHEBI:57967"/>
        <dbReference type="EC" id="3.2.2.6"/>
    </reaction>
    <physiologicalReaction direction="left-to-right" evidence="4">
        <dbReference type="Rhea" id="RHEA:16302"/>
    </physiologicalReaction>
</comment>
<evidence type="ECO:0000256" key="3">
    <source>
        <dbReference type="ARBA" id="ARBA00023027"/>
    </source>
</evidence>
<dbReference type="GO" id="GO:0061809">
    <property type="term" value="F:NAD+ nucleosidase activity, cyclic ADP-ribose generating"/>
    <property type="evidence" value="ECO:0007669"/>
    <property type="project" value="UniProtKB-EC"/>
</dbReference>
<evidence type="ECO:0000256" key="4">
    <source>
        <dbReference type="ARBA" id="ARBA00047304"/>
    </source>
</evidence>
<protein>
    <recommendedName>
        <fullName evidence="1">ADP-ribosyl cyclase/cyclic ADP-ribose hydrolase</fullName>
        <ecNumber evidence="1">3.2.2.6</ecNumber>
    </recommendedName>
</protein>
<name>A0ABD3KPT1_EUCGL</name>
<dbReference type="Pfam" id="PF01582">
    <property type="entry name" value="TIR"/>
    <property type="match status" value="1"/>
</dbReference>
<dbReference type="InterPro" id="IPR035897">
    <property type="entry name" value="Toll_tir_struct_dom_sf"/>
</dbReference>
<evidence type="ECO:0000313" key="6">
    <source>
        <dbReference type="EMBL" id="KAL3741387.1"/>
    </source>
</evidence>
<evidence type="ECO:0000313" key="7">
    <source>
        <dbReference type="Proteomes" id="UP001634007"/>
    </source>
</evidence>
<evidence type="ECO:0000256" key="1">
    <source>
        <dbReference type="ARBA" id="ARBA00011982"/>
    </source>
</evidence>
<evidence type="ECO:0000256" key="2">
    <source>
        <dbReference type="ARBA" id="ARBA00022801"/>
    </source>
</evidence>
<dbReference type="PROSITE" id="PS50104">
    <property type="entry name" value="TIR"/>
    <property type="match status" value="1"/>
</dbReference>
<keyword evidence="7" id="KW-1185">Reference proteome</keyword>
<dbReference type="PANTHER" id="PTHR32009:SF39">
    <property type="entry name" value="TIR DOMAIN-CONTAINING PROTEIN"/>
    <property type="match status" value="1"/>
</dbReference>
<dbReference type="Gene3D" id="3.40.50.10140">
    <property type="entry name" value="Toll/interleukin-1 receptor homology (TIR) domain"/>
    <property type="match status" value="1"/>
</dbReference>